<dbReference type="SUPFAM" id="SSF46894">
    <property type="entry name" value="C-terminal effector domain of the bipartite response regulators"/>
    <property type="match status" value="1"/>
</dbReference>
<protein>
    <recommendedName>
        <fullName evidence="1">HTH luxR-type domain-containing protein</fullName>
    </recommendedName>
</protein>
<proteinExistence type="predicted"/>
<dbReference type="InterPro" id="IPR016032">
    <property type="entry name" value="Sig_transdc_resp-reg_C-effctor"/>
</dbReference>
<dbReference type="Pfam" id="PF00196">
    <property type="entry name" value="GerE"/>
    <property type="match status" value="1"/>
</dbReference>
<name>A0A6I4SXA4_9SPHN</name>
<dbReference type="GO" id="GO:0006355">
    <property type="term" value="P:regulation of DNA-templated transcription"/>
    <property type="evidence" value="ECO:0007669"/>
    <property type="project" value="InterPro"/>
</dbReference>
<keyword evidence="3" id="KW-1185">Reference proteome</keyword>
<evidence type="ECO:0000313" key="2">
    <source>
        <dbReference type="EMBL" id="MXO59969.1"/>
    </source>
</evidence>
<dbReference type="RefSeq" id="WP_159794917.1">
    <property type="nucleotide sequence ID" value="NZ_WTYM01000042.1"/>
</dbReference>
<evidence type="ECO:0000313" key="3">
    <source>
        <dbReference type="Proteomes" id="UP000433652"/>
    </source>
</evidence>
<accession>A0A6I4SXA4</accession>
<dbReference type="EMBL" id="WTYM01000042">
    <property type="protein sequence ID" value="MXO59969.1"/>
    <property type="molecule type" value="Genomic_DNA"/>
</dbReference>
<dbReference type="OrthoDB" id="343383at2"/>
<dbReference type="Proteomes" id="UP000433652">
    <property type="component" value="Unassembled WGS sequence"/>
</dbReference>
<dbReference type="GO" id="GO:0003677">
    <property type="term" value="F:DNA binding"/>
    <property type="evidence" value="ECO:0007669"/>
    <property type="project" value="InterPro"/>
</dbReference>
<dbReference type="Gene3D" id="1.10.10.10">
    <property type="entry name" value="Winged helix-like DNA-binding domain superfamily/Winged helix DNA-binding domain"/>
    <property type="match status" value="1"/>
</dbReference>
<evidence type="ECO:0000259" key="1">
    <source>
        <dbReference type="SMART" id="SM00421"/>
    </source>
</evidence>
<comment type="caution">
    <text evidence="2">The sequence shown here is derived from an EMBL/GenBank/DDBJ whole genome shotgun (WGS) entry which is preliminary data.</text>
</comment>
<reference evidence="2 3" key="1">
    <citation type="submission" date="2019-12" db="EMBL/GenBank/DDBJ databases">
        <title>Genomic-based taxomic classification of the family Erythrobacteraceae.</title>
        <authorList>
            <person name="Xu L."/>
        </authorList>
    </citation>
    <scope>NUCLEOTIDE SEQUENCE [LARGE SCALE GENOMIC DNA]</scope>
    <source>
        <strain evidence="2 3">MCCC 1K01500</strain>
    </source>
</reference>
<sequence length="259" mass="28757">MAEIRKITHTRLNPAIDPLYDRLLGSLGSGRLGGVVRDCVEALTAGVRRIYLFEATSADEDALRYYHCEPQIAVLFADYAQQYKQIDPIRDLYDSAIRPGSMALQRIGPGDIRSVAFRRRFFDEGGIVERVSIVQRGRDCWRGMNVARHSSGGTFSDREIDNIVALARLALPMLPISVSQAASNRVLSPTELEERFGMRCASLTQRQRQVCARAALGLSVEATSIELGIAKSSVVTFRQRAYRRLGVSSPYELLGLVAH</sequence>
<dbReference type="SMART" id="SM00421">
    <property type="entry name" value="HTH_LUXR"/>
    <property type="match status" value="1"/>
</dbReference>
<gene>
    <name evidence="2" type="ORF">GRI89_10500</name>
</gene>
<feature type="domain" description="HTH luxR-type" evidence="1">
    <location>
        <begin position="200"/>
        <end position="257"/>
    </location>
</feature>
<dbReference type="InterPro" id="IPR036388">
    <property type="entry name" value="WH-like_DNA-bd_sf"/>
</dbReference>
<dbReference type="AlphaFoldDB" id="A0A6I4SXA4"/>
<dbReference type="InterPro" id="IPR000792">
    <property type="entry name" value="Tscrpt_reg_LuxR_C"/>
</dbReference>
<organism evidence="2 3">
    <name type="scientific">Croceibacterium salegens</name>
    <dbReference type="NCBI Taxonomy" id="1737568"/>
    <lineage>
        <taxon>Bacteria</taxon>
        <taxon>Pseudomonadati</taxon>
        <taxon>Pseudomonadota</taxon>
        <taxon>Alphaproteobacteria</taxon>
        <taxon>Sphingomonadales</taxon>
        <taxon>Erythrobacteraceae</taxon>
        <taxon>Croceibacterium</taxon>
    </lineage>
</organism>